<evidence type="ECO:0000256" key="4">
    <source>
        <dbReference type="ARBA" id="ARBA00007171"/>
    </source>
</evidence>
<comment type="subcellular location">
    <subcellularLocation>
        <location evidence="2">Cell membrane</location>
    </subcellularLocation>
    <subcellularLocation>
        <location evidence="1">Membrane</location>
        <topology evidence="1">Single-pass membrane protein</topology>
    </subcellularLocation>
</comment>
<evidence type="ECO:0000256" key="3">
    <source>
        <dbReference type="ARBA" id="ARBA00004752"/>
    </source>
</evidence>
<evidence type="ECO:0000256" key="9">
    <source>
        <dbReference type="ARBA" id="ARBA00022984"/>
    </source>
</evidence>
<dbReference type="RefSeq" id="WP_338781441.1">
    <property type="nucleotide sequence ID" value="NZ_CP147407.1"/>
</dbReference>
<dbReference type="InterPro" id="IPR005311">
    <property type="entry name" value="PBP_dimer"/>
</dbReference>
<evidence type="ECO:0000256" key="7">
    <source>
        <dbReference type="ARBA" id="ARBA00022692"/>
    </source>
</evidence>
<dbReference type="InterPro" id="IPR036138">
    <property type="entry name" value="PBP_dimer_sf"/>
</dbReference>
<reference evidence="17 18" key="1">
    <citation type="submission" date="2024-02" db="EMBL/GenBank/DDBJ databases">
        <title>Seven novel Bacillus-like species.</title>
        <authorList>
            <person name="Liu G."/>
        </authorList>
    </citation>
    <scope>NUCLEOTIDE SEQUENCE [LARGE SCALE GENOMIC DNA]</scope>
    <source>
        <strain evidence="17 18">FJAT-52054</strain>
    </source>
</reference>
<protein>
    <recommendedName>
        <fullName evidence="5">serine-type D-Ala-D-Ala carboxypeptidase</fullName>
        <ecNumber evidence="5">3.4.16.4</ecNumber>
    </recommendedName>
</protein>
<dbReference type="SUPFAM" id="SSF56601">
    <property type="entry name" value="beta-lactamase/transpeptidase-like"/>
    <property type="match status" value="1"/>
</dbReference>
<dbReference type="Gene3D" id="3.40.710.10">
    <property type="entry name" value="DD-peptidase/beta-lactamase superfamily"/>
    <property type="match status" value="1"/>
</dbReference>
<dbReference type="EMBL" id="CP147407">
    <property type="protein sequence ID" value="WXB98414.1"/>
    <property type="molecule type" value="Genomic_DNA"/>
</dbReference>
<dbReference type="PANTHER" id="PTHR30627:SF2">
    <property type="entry name" value="PEPTIDOGLYCAN D,D-TRANSPEPTIDASE MRDA"/>
    <property type="match status" value="1"/>
</dbReference>
<keyword evidence="6" id="KW-1003">Cell membrane</keyword>
<dbReference type="InterPro" id="IPR001460">
    <property type="entry name" value="PCN-bd_Tpept"/>
</dbReference>
<dbReference type="PANTHER" id="PTHR30627">
    <property type="entry name" value="PEPTIDOGLYCAN D,D-TRANSPEPTIDASE"/>
    <property type="match status" value="1"/>
</dbReference>
<evidence type="ECO:0000259" key="16">
    <source>
        <dbReference type="Pfam" id="PF03717"/>
    </source>
</evidence>
<evidence type="ECO:0000313" key="17">
    <source>
        <dbReference type="EMBL" id="WXB98414.1"/>
    </source>
</evidence>
<dbReference type="InterPro" id="IPR050515">
    <property type="entry name" value="Beta-lactam/transpept"/>
</dbReference>
<comment type="pathway">
    <text evidence="3">Cell wall biogenesis; peptidoglycan biosynthesis.</text>
</comment>
<keyword evidence="8" id="KW-0133">Cell shape</keyword>
<accession>A0ABZ2NM12</accession>
<feature type="domain" description="Penicillin-binding protein dimerisation" evidence="16">
    <location>
        <begin position="66"/>
        <end position="321"/>
    </location>
</feature>
<dbReference type="EC" id="3.4.16.4" evidence="5"/>
<evidence type="ECO:0000256" key="1">
    <source>
        <dbReference type="ARBA" id="ARBA00004167"/>
    </source>
</evidence>
<evidence type="ECO:0000256" key="5">
    <source>
        <dbReference type="ARBA" id="ARBA00012448"/>
    </source>
</evidence>
<keyword evidence="18" id="KW-1185">Reference proteome</keyword>
<sequence length="722" mass="81007">MTEQAANSSENRKLKRSRHFRINIFFFGVFLIFTLLIIRLGVIQIVKGEEYTKEVSRTEANISSYPAPRGKMYDRYGRVVVDNVSVPAITYTVEKSTKTADKLKTAKKLAEFIEVEEKDLQYTAEQKSERDIRDYWLAANEEEAKTLLTKKDLEKSGNEQYKLQVERVPSNEVDEIRRNPEELEMAVLFKRFSAGYQYEPQVIKSQAPPKDEAPSAKNMLTNDEMARVSENIESMPGINIITDWNRNYVYGDTLGSILGGVTSSSQGILQERKAYYQARGYARNDRVGKSRLEYQYEEYLNPRKAKVEYVTDKNGNTISEKVVDPGRRGLDLQLTFDAELQKEAEKIIEEELKKVVAVSPYADRAFAVMMDPYQGDIIAMAGKGYDRYNSKKYYDFSYGAYTTQYEMGSAVKGATILAGYQEGLQPGTSFNDSVPILLKGAKPKKSLHPSGWVDDREALEVSSNVYMFRTAMEIADIPYVPNGKFPAGPAALQKFRNLNDQFGLGVPTGIDLPGEAHGQRSHPDTVGGLLLDVAIGQYDTYTPLQMAQYISVIANGGYRIEPRVVKSIHEPVNENKLGPLVVEKEPEILNAINNTPNEIERIKAGMKLVTKGSRGTARAYFKGLDVAGKTGTTQSFYTNIQLGIKAKPVSNVTFVGYYPTDHPKVAFSVTVPGVREKSSATTASRVIADRLMKAYTELEKKYKGQENISQVKMEESKESELK</sequence>
<keyword evidence="11 14" id="KW-0472">Membrane</keyword>
<dbReference type="InterPro" id="IPR012338">
    <property type="entry name" value="Beta-lactam/transpept-like"/>
</dbReference>
<keyword evidence="12" id="KW-0961">Cell wall biogenesis/degradation</keyword>
<evidence type="ECO:0000259" key="15">
    <source>
        <dbReference type="Pfam" id="PF00905"/>
    </source>
</evidence>
<dbReference type="Pfam" id="PF00905">
    <property type="entry name" value="Transpeptidase"/>
    <property type="match status" value="1"/>
</dbReference>
<evidence type="ECO:0000256" key="12">
    <source>
        <dbReference type="ARBA" id="ARBA00023316"/>
    </source>
</evidence>
<keyword evidence="7 14" id="KW-0812">Transmembrane</keyword>
<evidence type="ECO:0000256" key="6">
    <source>
        <dbReference type="ARBA" id="ARBA00022475"/>
    </source>
</evidence>
<comment type="similarity">
    <text evidence="4">Belongs to the transpeptidase family.</text>
</comment>
<proteinExistence type="inferred from homology"/>
<dbReference type="Proteomes" id="UP001377337">
    <property type="component" value="Chromosome"/>
</dbReference>
<dbReference type="Pfam" id="PF03717">
    <property type="entry name" value="PBP_dimer"/>
    <property type="match status" value="1"/>
</dbReference>
<organism evidence="17 18">
    <name type="scientific">Metabacillus sediminis</name>
    <dbReference type="NCBI Taxonomy" id="3117746"/>
    <lineage>
        <taxon>Bacteria</taxon>
        <taxon>Bacillati</taxon>
        <taxon>Bacillota</taxon>
        <taxon>Bacilli</taxon>
        <taxon>Bacillales</taxon>
        <taxon>Bacillaceae</taxon>
        <taxon>Metabacillus</taxon>
    </lineage>
</organism>
<evidence type="ECO:0000256" key="11">
    <source>
        <dbReference type="ARBA" id="ARBA00023136"/>
    </source>
</evidence>
<dbReference type="SUPFAM" id="SSF56519">
    <property type="entry name" value="Penicillin binding protein dimerisation domain"/>
    <property type="match status" value="1"/>
</dbReference>
<feature type="domain" description="Penicillin-binding protein transpeptidase" evidence="15">
    <location>
        <begin position="366"/>
        <end position="692"/>
    </location>
</feature>
<comment type="catalytic activity">
    <reaction evidence="13">
        <text>Preferential cleavage: (Ac)2-L-Lys-D-Ala-|-D-Ala. Also transpeptidation of peptidyl-alanyl moieties that are N-acyl substituents of D-alanine.</text>
        <dbReference type="EC" id="3.4.16.4"/>
    </reaction>
</comment>
<name>A0ABZ2NM12_9BACI</name>
<dbReference type="Gene3D" id="3.90.1310.10">
    <property type="entry name" value="Penicillin-binding protein 2a (Domain 2)"/>
    <property type="match status" value="1"/>
</dbReference>
<feature type="transmembrane region" description="Helical" evidence="14">
    <location>
        <begin position="20"/>
        <end position="42"/>
    </location>
</feature>
<evidence type="ECO:0000256" key="8">
    <source>
        <dbReference type="ARBA" id="ARBA00022960"/>
    </source>
</evidence>
<dbReference type="Gene3D" id="1.10.10.1230">
    <property type="entry name" value="Penicillin-binding protein, N-terminal non-catalytic domain, head sub-domain"/>
    <property type="match status" value="1"/>
</dbReference>
<evidence type="ECO:0000256" key="13">
    <source>
        <dbReference type="ARBA" id="ARBA00034000"/>
    </source>
</evidence>
<evidence type="ECO:0000256" key="2">
    <source>
        <dbReference type="ARBA" id="ARBA00004236"/>
    </source>
</evidence>
<keyword evidence="10 14" id="KW-1133">Transmembrane helix</keyword>
<evidence type="ECO:0000256" key="10">
    <source>
        <dbReference type="ARBA" id="ARBA00022989"/>
    </source>
</evidence>
<evidence type="ECO:0000313" key="18">
    <source>
        <dbReference type="Proteomes" id="UP001377337"/>
    </source>
</evidence>
<gene>
    <name evidence="17" type="ORF">WCV65_08060</name>
</gene>
<evidence type="ECO:0000256" key="14">
    <source>
        <dbReference type="SAM" id="Phobius"/>
    </source>
</evidence>
<keyword evidence="9" id="KW-0573">Peptidoglycan synthesis</keyword>